<gene>
    <name evidence="1" type="ORF">BEH84_02025</name>
</gene>
<name>A0A1E3AT67_9FIRM</name>
<protein>
    <submittedName>
        <fullName evidence="1">Uncharacterized protein</fullName>
    </submittedName>
</protein>
<sequence length="83" mass="9832">MMKKLEISFSDTDEKAILDEDSLIIAIDNKTTADDLTKCFVLEFDEDLPDKLLKRPLMFYIYDDLPILKLYRSVYISAYQWKD</sequence>
<dbReference type="AlphaFoldDB" id="A0A1E3AT67"/>
<reference evidence="1 2" key="1">
    <citation type="submission" date="2016-07" db="EMBL/GenBank/DDBJ databases">
        <title>Characterization of isolates of Eisenbergiella tayi derived from blood cultures, using whole genome sequencing.</title>
        <authorList>
            <person name="Burdz T."/>
            <person name="Wiebe D."/>
            <person name="Huynh C."/>
            <person name="Bernard K."/>
        </authorList>
    </citation>
    <scope>NUCLEOTIDE SEQUENCE [LARGE SCALE GENOMIC DNA]</scope>
    <source>
        <strain evidence="1 2">NML 120489</strain>
    </source>
</reference>
<comment type="caution">
    <text evidence="1">The sequence shown here is derived from an EMBL/GenBank/DDBJ whole genome shotgun (WGS) entry which is preliminary data.</text>
</comment>
<dbReference type="RefSeq" id="WP_242880575.1">
    <property type="nucleotide sequence ID" value="NZ_DBFYTC010000093.1"/>
</dbReference>
<dbReference type="EMBL" id="MCGI01000002">
    <property type="protein sequence ID" value="ODM11416.1"/>
    <property type="molecule type" value="Genomic_DNA"/>
</dbReference>
<dbReference type="GeneID" id="93301096"/>
<proteinExistence type="predicted"/>
<evidence type="ECO:0000313" key="1">
    <source>
        <dbReference type="EMBL" id="ODM11416.1"/>
    </source>
</evidence>
<accession>A0A1E3AT67</accession>
<evidence type="ECO:0000313" key="2">
    <source>
        <dbReference type="Proteomes" id="UP000095003"/>
    </source>
</evidence>
<organism evidence="1 2">
    <name type="scientific">Eisenbergiella tayi</name>
    <dbReference type="NCBI Taxonomy" id="1432052"/>
    <lineage>
        <taxon>Bacteria</taxon>
        <taxon>Bacillati</taxon>
        <taxon>Bacillota</taxon>
        <taxon>Clostridia</taxon>
        <taxon>Lachnospirales</taxon>
        <taxon>Lachnospiraceae</taxon>
        <taxon>Eisenbergiella</taxon>
    </lineage>
</organism>
<dbReference type="Proteomes" id="UP000095003">
    <property type="component" value="Unassembled WGS sequence"/>
</dbReference>